<proteinExistence type="predicted"/>
<comment type="caution">
    <text evidence="1">The sequence shown here is derived from an EMBL/GenBank/DDBJ whole genome shotgun (WGS) entry which is preliminary data.</text>
</comment>
<name>M6D1J1_9LEPT</name>
<accession>M6D1J1</accession>
<sequence>MEWSRWFLNLLVKGKSLKFADGATRRYAIYHPDKLGSTASRFGL</sequence>
<protein>
    <submittedName>
        <fullName evidence="1">Uncharacterized protein</fullName>
    </submittedName>
</protein>
<dbReference type="Proteomes" id="UP000011988">
    <property type="component" value="Unassembled WGS sequence"/>
</dbReference>
<evidence type="ECO:0000313" key="1">
    <source>
        <dbReference type="EMBL" id="EMJ95033.1"/>
    </source>
</evidence>
<organism evidence="1 2">
    <name type="scientific">Leptospira alstonii serovar Sichuan str. 79601</name>
    <dbReference type="NCBI Taxonomy" id="1218565"/>
    <lineage>
        <taxon>Bacteria</taxon>
        <taxon>Pseudomonadati</taxon>
        <taxon>Spirochaetota</taxon>
        <taxon>Spirochaetia</taxon>
        <taxon>Leptospirales</taxon>
        <taxon>Leptospiraceae</taxon>
        <taxon>Leptospira</taxon>
    </lineage>
</organism>
<evidence type="ECO:0000313" key="2">
    <source>
        <dbReference type="Proteomes" id="UP000011988"/>
    </source>
</evidence>
<dbReference type="EMBL" id="ANIK01000042">
    <property type="protein sequence ID" value="EMJ95033.1"/>
    <property type="molecule type" value="Genomic_DNA"/>
</dbReference>
<dbReference type="PATRIC" id="fig|1218565.3.peg.2146"/>
<gene>
    <name evidence="1" type="ORF">LEP1GSC194_2347</name>
</gene>
<reference evidence="1 2" key="1">
    <citation type="submission" date="2013-01" db="EMBL/GenBank/DDBJ databases">
        <authorList>
            <person name="Harkins D.M."/>
            <person name="Durkin A.S."/>
            <person name="Brinkac L.M."/>
            <person name="Haft D.H."/>
            <person name="Selengut J.D."/>
            <person name="Sanka R."/>
            <person name="DePew J."/>
            <person name="Purushe J."/>
            <person name="Galloway R.L."/>
            <person name="Vinetz J.M."/>
            <person name="Sutton G.G."/>
            <person name="Nierman W.C."/>
            <person name="Fouts D.E."/>
        </authorList>
    </citation>
    <scope>NUCLEOTIDE SEQUENCE [LARGE SCALE GENOMIC DNA]</scope>
    <source>
        <strain evidence="1 2">79601</strain>
    </source>
</reference>
<dbReference type="AlphaFoldDB" id="M6D1J1"/>